<gene>
    <name evidence="1" type="ORF">NCTC12157_02882</name>
</gene>
<dbReference type="AlphaFoldDB" id="A0A2N0N2G5"/>
<name>A0A2N0N2G5_9GAMM</name>
<accession>A0A2N0N2G5</accession>
<sequence>MNFKMTLFPDVKALTSTLRVRPSRDRTVAARKKHSNSIFSIKINELNQRVTNWRVSPVTGQLEQRCTFSDTEDPQSRTFSA</sequence>
<proteinExistence type="predicted"/>
<dbReference type="GeneID" id="78379611"/>
<organism evidence="1 2">
    <name type="scientific">Ewingella americana</name>
    <dbReference type="NCBI Taxonomy" id="41202"/>
    <lineage>
        <taxon>Bacteria</taxon>
        <taxon>Pseudomonadati</taxon>
        <taxon>Pseudomonadota</taxon>
        <taxon>Gammaproteobacteria</taxon>
        <taxon>Enterobacterales</taxon>
        <taxon>Yersiniaceae</taxon>
        <taxon>Ewingella</taxon>
    </lineage>
</organism>
<dbReference type="RefSeq" id="WP_072009872.1">
    <property type="nucleotide sequence ID" value="NZ_CP048243.1"/>
</dbReference>
<evidence type="ECO:0000313" key="2">
    <source>
        <dbReference type="Proteomes" id="UP000254304"/>
    </source>
</evidence>
<reference evidence="1 2" key="1">
    <citation type="submission" date="2018-06" db="EMBL/GenBank/DDBJ databases">
        <authorList>
            <consortium name="Pathogen Informatics"/>
            <person name="Doyle S."/>
        </authorList>
    </citation>
    <scope>NUCLEOTIDE SEQUENCE [LARGE SCALE GENOMIC DNA]</scope>
    <source>
        <strain evidence="1 2">NCTC12157</strain>
    </source>
</reference>
<dbReference type="EMBL" id="UGGO01000001">
    <property type="protein sequence ID" value="STQ45155.1"/>
    <property type="molecule type" value="Genomic_DNA"/>
</dbReference>
<evidence type="ECO:0000313" key="1">
    <source>
        <dbReference type="EMBL" id="STQ45155.1"/>
    </source>
</evidence>
<protein>
    <submittedName>
        <fullName evidence="1">Uncharacterized protein</fullName>
    </submittedName>
</protein>
<dbReference type="Proteomes" id="UP000254304">
    <property type="component" value="Unassembled WGS sequence"/>
</dbReference>